<dbReference type="AlphaFoldDB" id="D3VJY5"/>
<dbReference type="STRING" id="406817.XNC1_2990"/>
<dbReference type="KEGG" id="xne:XNC1_2990"/>
<dbReference type="Proteomes" id="UP000008075">
    <property type="component" value="Chromosome"/>
</dbReference>
<dbReference type="HOGENOM" id="CLU_1969689_0_0_6"/>
<accession>D3VJY5</accession>
<evidence type="ECO:0000313" key="3">
    <source>
        <dbReference type="Proteomes" id="UP000008075"/>
    </source>
</evidence>
<sequence>MSDSKILIVPFSTFIERLKGFRENNKEIPIPFFIKEYLDHGNIELDKIHLHLWPESAKIKCEKTTTILTQGGIVEKEISADMIVNYLYQSPLKMLDFLSKPNHACHPENSSDPRPKMPPRIDAQYNA</sequence>
<evidence type="ECO:0000313" key="2">
    <source>
        <dbReference type="EMBL" id="CBJ91044.1"/>
    </source>
</evidence>
<dbReference type="RefSeq" id="WP_013184757.1">
    <property type="nucleotide sequence ID" value="NC_014228.1"/>
</dbReference>
<evidence type="ECO:0000256" key="1">
    <source>
        <dbReference type="SAM" id="MobiDB-lite"/>
    </source>
</evidence>
<protein>
    <submittedName>
        <fullName evidence="2">Uncharacterized protein</fullName>
    </submittedName>
</protein>
<gene>
    <name evidence="2" type="ordered locus">XNC1_2990</name>
</gene>
<feature type="region of interest" description="Disordered" evidence="1">
    <location>
        <begin position="103"/>
        <end position="127"/>
    </location>
</feature>
<dbReference type="EMBL" id="FN667742">
    <property type="protein sequence ID" value="CBJ91044.1"/>
    <property type="molecule type" value="Genomic_DNA"/>
</dbReference>
<dbReference type="GeneID" id="94018831"/>
<organism evidence="2 3">
    <name type="scientific">Xenorhabdus nematophila (strain ATCC 19061 / DSM 3370 / CCUG 14189 / LMG 1036 / NCIMB 9965 / AN6)</name>
    <dbReference type="NCBI Taxonomy" id="406817"/>
    <lineage>
        <taxon>Bacteria</taxon>
        <taxon>Pseudomonadati</taxon>
        <taxon>Pseudomonadota</taxon>
        <taxon>Gammaproteobacteria</taxon>
        <taxon>Enterobacterales</taxon>
        <taxon>Morganellaceae</taxon>
        <taxon>Xenorhabdus</taxon>
    </lineage>
</organism>
<name>D3VJY5_XENNA</name>
<proteinExistence type="predicted"/>
<feature type="compositionally biased region" description="Basic and acidic residues" evidence="1">
    <location>
        <begin position="105"/>
        <end position="115"/>
    </location>
</feature>
<reference evidence="2 3" key="1">
    <citation type="journal article" date="2011" name="PLoS ONE">
        <title>The entomopathogenic bacterial endosymbionts xenorhabdus and photorhabdus: convergent lifestyles from divergent genomes.</title>
        <authorList>
            <person name="Chaston J.M."/>
            <person name="Suen G."/>
            <person name="Tucker S.L."/>
            <person name="Andersen A.W."/>
            <person name="Bhasin A."/>
            <person name="Bode E."/>
            <person name="Bode H.B."/>
            <person name="Brachmann A.O."/>
            <person name="Cowles C.E."/>
            <person name="Cowles K.N."/>
            <person name="Darby C."/>
            <person name="de Leon L."/>
            <person name="Drace K."/>
            <person name="Du Z."/>
            <person name="Givaudan A."/>
            <person name="Herbert Tran E.E."/>
            <person name="Jewell K.A."/>
            <person name="Knack J.J."/>
            <person name="Krasomil-Osterfeld K.C."/>
            <person name="Kukor R."/>
            <person name="Lanois A."/>
            <person name="Latreille P."/>
            <person name="Leimgruber N.K."/>
            <person name="Lipke C.M."/>
            <person name="Liu R."/>
            <person name="Lu X."/>
            <person name="Martens E.C."/>
            <person name="Marri P.R."/>
            <person name="Medigue C."/>
            <person name="Menard M.L."/>
            <person name="Miller N.M."/>
            <person name="Morales-Soto N."/>
            <person name="Norton S."/>
            <person name="Ogier J.C."/>
            <person name="Orchard S.S."/>
            <person name="Park D."/>
            <person name="Park Y."/>
            <person name="Qurollo B.A."/>
            <person name="Sugar D.R."/>
            <person name="Richards G.R."/>
            <person name="Rouy Z."/>
            <person name="Slominski B."/>
            <person name="Slominski K."/>
            <person name="Snyder H."/>
            <person name="Tjaden B.C."/>
            <person name="van der Hoeven R."/>
            <person name="Welch R.D."/>
            <person name="Wheeler C."/>
            <person name="Xiang B."/>
            <person name="Barbazuk B."/>
            <person name="Gaudriault S."/>
            <person name="Goodner B."/>
            <person name="Slater S.C."/>
            <person name="Forst S."/>
            <person name="Goldman B.S."/>
            <person name="Goodrich-Blair H."/>
        </authorList>
    </citation>
    <scope>NUCLEOTIDE SEQUENCE [LARGE SCALE GENOMIC DNA]</scope>
    <source>
        <strain evidence="3">ATCC 19061 / DSM 3370 / CCUG 14189 / LMG 1036 / NCIMB 9965 / AN6</strain>
    </source>
</reference>
<keyword evidence="3" id="KW-1185">Reference proteome</keyword>